<protein>
    <submittedName>
        <fullName evidence="2">PD-(D/E)XK nuclease-like domain-containing protein</fullName>
    </submittedName>
</protein>
<dbReference type="InterPro" id="IPR024432">
    <property type="entry name" value="Put_RecE_PDDEXK-like_dom"/>
</dbReference>
<name>A0A9X1QEJ7_9BACT</name>
<dbReference type="RefSeq" id="WP_235177499.1">
    <property type="nucleotide sequence ID" value="NZ_JAKFFV010000004.1"/>
</dbReference>
<dbReference type="InterPro" id="IPR011604">
    <property type="entry name" value="PDDEXK-like_dom_sf"/>
</dbReference>
<evidence type="ECO:0000313" key="3">
    <source>
        <dbReference type="Proteomes" id="UP001139411"/>
    </source>
</evidence>
<dbReference type="EMBL" id="JAKFFV010000004">
    <property type="protein sequence ID" value="MCF2498364.1"/>
    <property type="molecule type" value="Genomic_DNA"/>
</dbReference>
<sequence length="382" mass="43730">MNLDFSLLADADEGPELNPTFYDVEEFTPIEEVIDFIRKRTDVVDVRTLLAQMSRSGRVLEEDMDIYLRTKACSSGSLKEALKSPLHYRVCTEESQIKPDKTHFELGTFCHTAFLEPEKFDLLALEPAGGNQSSKEGIAKLIEFWENEAEKINPEIPGDAYIEVLGNGLSIDKMDGSRMYLAELKKRCGKIAIDPKSYQIVQLIKRHYYTYGGGIIPELLKGSVPEVSMYWTDEETELPCKIRPDAFQIEENIGCNAIISFKTTHADNIGKMQYDAAKYMYYLSEGMYAEGYEKITGRKVKGVFCIMLQTVLPYLPVVFYYSPEDIANGKYRFRTALRNVKEAMLRNNWPGFDSYAEEDNHGIINMMLPEWSRREVIPQIIE</sequence>
<comment type="caution">
    <text evidence="2">The sequence shown here is derived from an EMBL/GenBank/DDBJ whole genome shotgun (WGS) entry which is preliminary data.</text>
</comment>
<gene>
    <name evidence="2" type="ORF">L0661_08605</name>
</gene>
<dbReference type="AlphaFoldDB" id="A0A9X1QEJ7"/>
<organism evidence="2 3">
    <name type="scientific">Dyadobacter chenhuakuii</name>
    <dbReference type="NCBI Taxonomy" id="2909339"/>
    <lineage>
        <taxon>Bacteria</taxon>
        <taxon>Pseudomonadati</taxon>
        <taxon>Bacteroidota</taxon>
        <taxon>Cytophagia</taxon>
        <taxon>Cytophagales</taxon>
        <taxon>Spirosomataceae</taxon>
        <taxon>Dyadobacter</taxon>
    </lineage>
</organism>
<evidence type="ECO:0000259" key="1">
    <source>
        <dbReference type="Pfam" id="PF12684"/>
    </source>
</evidence>
<dbReference type="Pfam" id="PF12684">
    <property type="entry name" value="DUF3799"/>
    <property type="match status" value="1"/>
</dbReference>
<accession>A0A9X1QEJ7</accession>
<feature type="domain" description="Putative exodeoxyribonuclease 8 PDDEXK-like" evidence="1">
    <location>
        <begin position="74"/>
        <end position="351"/>
    </location>
</feature>
<dbReference type="Proteomes" id="UP001139411">
    <property type="component" value="Unassembled WGS sequence"/>
</dbReference>
<evidence type="ECO:0000313" key="2">
    <source>
        <dbReference type="EMBL" id="MCF2498364.1"/>
    </source>
</evidence>
<reference evidence="2" key="1">
    <citation type="submission" date="2022-01" db="EMBL/GenBank/DDBJ databases">
        <title>Novel species in genus Dyadobacter.</title>
        <authorList>
            <person name="Ma C."/>
        </authorList>
    </citation>
    <scope>NUCLEOTIDE SEQUENCE</scope>
    <source>
        <strain evidence="2">CY357</strain>
    </source>
</reference>
<proteinExistence type="predicted"/>
<dbReference type="Gene3D" id="3.90.320.10">
    <property type="match status" value="1"/>
</dbReference>